<name>A0ABX5GBM0_PHOLE</name>
<dbReference type="SUPFAM" id="SSF53448">
    <property type="entry name" value="Nucleotide-diphospho-sugar transferases"/>
    <property type="match status" value="1"/>
</dbReference>
<dbReference type="Proteomes" id="UP000241566">
    <property type="component" value="Unassembled WGS sequence"/>
</dbReference>
<keyword evidence="2" id="KW-0808">Transferase</keyword>
<dbReference type="GO" id="GO:0016740">
    <property type="term" value="F:transferase activity"/>
    <property type="evidence" value="ECO:0007669"/>
    <property type="project" value="UniProtKB-KW"/>
</dbReference>
<evidence type="ECO:0000259" key="1">
    <source>
        <dbReference type="Pfam" id="PF00535"/>
    </source>
</evidence>
<organism evidence="2 3">
    <name type="scientific">Photobacterium leiognathi</name>
    <dbReference type="NCBI Taxonomy" id="553611"/>
    <lineage>
        <taxon>Bacteria</taxon>
        <taxon>Pseudomonadati</taxon>
        <taxon>Pseudomonadota</taxon>
        <taxon>Gammaproteobacteria</taxon>
        <taxon>Vibrionales</taxon>
        <taxon>Vibrionaceae</taxon>
        <taxon>Photobacterium</taxon>
    </lineage>
</organism>
<dbReference type="EMBL" id="PYOI01000037">
    <property type="protein sequence ID" value="PSV78647.1"/>
    <property type="molecule type" value="Genomic_DNA"/>
</dbReference>
<feature type="domain" description="Glycosyltransferase 2-like" evidence="1">
    <location>
        <begin position="6"/>
        <end position="127"/>
    </location>
</feature>
<gene>
    <name evidence="2" type="ORF">CTM94_18240</name>
</gene>
<sequence length="301" mass="34919">MLNRICILLAVYNGSDYLKEQIDSILNQENVEVDIYISLDLSSDTSLDIINDYVQVNNNIFLLDYGLSFGSAGQNFFRLLLDVDFSKYKYISFSDQDDIWLSNKLEHAIKILEKTNSDGYSSNVTAFWESGKQKLIKKDYPQKEFDYIFESSGPGCTFLMTESLTNRIKLSLEEQKAHLDKIWLHDWYCYAFARSQGIKWFIDSEPLMLYRQHESNQVGANKGLSQILSRLKIIISGDAFKKVLDQAEFIGIDNEPIKLIKKRNFFNLLKLSFMAFKCRRKPSDKVAFFIILVLMSFKSLL</sequence>
<dbReference type="RefSeq" id="WP_045063684.1">
    <property type="nucleotide sequence ID" value="NZ_CP131601.1"/>
</dbReference>
<dbReference type="PANTHER" id="PTHR22916">
    <property type="entry name" value="GLYCOSYLTRANSFERASE"/>
    <property type="match status" value="1"/>
</dbReference>
<dbReference type="Gene3D" id="3.90.550.10">
    <property type="entry name" value="Spore Coat Polysaccharide Biosynthesis Protein SpsA, Chain A"/>
    <property type="match status" value="1"/>
</dbReference>
<proteinExistence type="predicted"/>
<evidence type="ECO:0000313" key="2">
    <source>
        <dbReference type="EMBL" id="PSV78647.1"/>
    </source>
</evidence>
<dbReference type="Pfam" id="PF00535">
    <property type="entry name" value="Glycos_transf_2"/>
    <property type="match status" value="1"/>
</dbReference>
<evidence type="ECO:0000313" key="3">
    <source>
        <dbReference type="Proteomes" id="UP000241566"/>
    </source>
</evidence>
<accession>A0ABX5GBM0</accession>
<protein>
    <submittedName>
        <fullName evidence="2">Glycosyl transferase</fullName>
    </submittedName>
</protein>
<comment type="caution">
    <text evidence="2">The sequence shown here is derived from an EMBL/GenBank/DDBJ whole genome shotgun (WGS) entry which is preliminary data.</text>
</comment>
<dbReference type="InterPro" id="IPR029044">
    <property type="entry name" value="Nucleotide-diphossugar_trans"/>
</dbReference>
<reference evidence="2 3" key="1">
    <citation type="submission" date="2018-01" db="EMBL/GenBank/DDBJ databases">
        <title>Whole genome sequencing of Histamine producing bacteria.</title>
        <authorList>
            <person name="Butler K."/>
        </authorList>
    </citation>
    <scope>NUCLEOTIDE SEQUENCE [LARGE SCALE GENOMIC DNA]</scope>
    <source>
        <strain evidence="2 3">ATCC 25521</strain>
    </source>
</reference>
<dbReference type="InterPro" id="IPR001173">
    <property type="entry name" value="Glyco_trans_2-like"/>
</dbReference>
<keyword evidence="3" id="KW-1185">Reference proteome</keyword>
<dbReference type="PANTHER" id="PTHR22916:SF3">
    <property type="entry name" value="UDP-GLCNAC:BETAGAL BETA-1,3-N-ACETYLGLUCOSAMINYLTRANSFERASE-LIKE PROTEIN 1"/>
    <property type="match status" value="1"/>
</dbReference>